<dbReference type="Gramene" id="TraesARI5D03G03158580.1">
    <property type="protein sequence ID" value="TraesARI5D03G03158580.1.CDS1"/>
    <property type="gene ID" value="TraesARI5D03G03158580"/>
</dbReference>
<sequence>MSTCVLPNELVVDILSRLPLKSLCRFKCVCKSWLAFSSHPYYRQKFPRTPTGLLYQKFERGRLASSLGSGIHLARLPSSDKEIDTTLSFVPCYKYPILLRGCCNGLLLCYQKNRIEEISNAIVCNPATQEWMALPDTEPGPSVFSANLKLCFDPLWSQHFCVFKFQSSAVLNPHIIGTSTEVKVFFSEDSTWSSCLWRSSCLWEYGDGFEGDSLFVNGVLYVKHLLAHKILALDAPDRSTEWLDHRIIQLPGYPNRSNMTFCSNGCIGQSSGVLCYAKQEFDGCAIRIWSLEVPDGWAVRHRVSMIDIFGRDIFLRTDCEGYWLFEYKIMAVDLERELVILEDKIGNKIISASISTGKRSQSQRIPRSFTRKYRSLFYVPYYGKIPALAVKGQRMNHSMFYNLWHQCCTFLFELD</sequence>
<dbReference type="Pfam" id="PF12937">
    <property type="entry name" value="F-box-like"/>
    <property type="match status" value="1"/>
</dbReference>
<dbReference type="Gramene" id="TraesPARA_EIv1.0_1868360.1">
    <property type="protein sequence ID" value="TraesPARA_EIv1.0_1868360.1.CDS1"/>
    <property type="gene ID" value="TraesPARA_EIv1.0_1868360"/>
</dbReference>
<dbReference type="PANTHER" id="PTHR35546">
    <property type="entry name" value="F-BOX PROTEIN INTERACTION DOMAIN PROTEIN-RELATED"/>
    <property type="match status" value="1"/>
</dbReference>
<dbReference type="Gramene" id="TraesLDM5D03G03209760.1">
    <property type="protein sequence ID" value="TraesLDM5D03G03209760.1.CDS1"/>
    <property type="gene ID" value="TraesLDM5D03G03209760"/>
</dbReference>
<dbReference type="Gramene" id="TraesSYM5D03G03145870.1">
    <property type="protein sequence ID" value="TraesSYM5D03G03145870.1.CDS1"/>
    <property type="gene ID" value="TraesSYM5D03G03145870"/>
</dbReference>
<dbReference type="InterPro" id="IPR055290">
    <property type="entry name" value="At3g26010-like"/>
</dbReference>
<dbReference type="AlphaFoldDB" id="A0A3B6N0M9"/>
<dbReference type="OMA" id="EYKIMAV"/>
<dbReference type="Proteomes" id="UP000019116">
    <property type="component" value="Chromosome 5D"/>
</dbReference>
<dbReference type="Gramene" id="TraesWEE_scaffold_068725_01G000100.1">
    <property type="protein sequence ID" value="TraesWEE_scaffold_068725_01G000100.1"/>
    <property type="gene ID" value="TraesWEE_scaffold_068725_01G000100"/>
</dbReference>
<dbReference type="Gramene" id="TraesARI5D03G03158580.2">
    <property type="protein sequence ID" value="TraesARI5D03G03158580.2.CDS1"/>
    <property type="gene ID" value="TraesARI5D03G03158580"/>
</dbReference>
<evidence type="ECO:0000313" key="2">
    <source>
        <dbReference type="EnsemblPlants" id="TraesCS5D02G469500.1.cds1"/>
    </source>
</evidence>
<evidence type="ECO:0000259" key="1">
    <source>
        <dbReference type="PROSITE" id="PS50181"/>
    </source>
</evidence>
<dbReference type="PANTHER" id="PTHR35546:SF59">
    <property type="entry name" value="OS01G0379400 PROTEIN"/>
    <property type="match status" value="1"/>
</dbReference>
<organism evidence="2">
    <name type="scientific">Triticum aestivum</name>
    <name type="common">Wheat</name>
    <dbReference type="NCBI Taxonomy" id="4565"/>
    <lineage>
        <taxon>Eukaryota</taxon>
        <taxon>Viridiplantae</taxon>
        <taxon>Streptophyta</taxon>
        <taxon>Embryophyta</taxon>
        <taxon>Tracheophyta</taxon>
        <taxon>Spermatophyta</taxon>
        <taxon>Magnoliopsida</taxon>
        <taxon>Liliopsida</taxon>
        <taxon>Poales</taxon>
        <taxon>Poaceae</taxon>
        <taxon>BOP clade</taxon>
        <taxon>Pooideae</taxon>
        <taxon>Triticodae</taxon>
        <taxon>Triticeae</taxon>
        <taxon>Triticinae</taxon>
        <taxon>Triticum</taxon>
    </lineage>
</organism>
<name>A0A3B6N0M9_WHEAT</name>
<dbReference type="Pfam" id="PF24750">
    <property type="entry name" value="b-prop_At3g26010-like"/>
    <property type="match status" value="1"/>
</dbReference>
<accession>A0A3B6N0M9</accession>
<dbReference type="Gramene" id="TraesJUL5D03G03230070.1">
    <property type="protein sequence ID" value="TraesJUL5D03G03230070.1.CDS1"/>
    <property type="gene ID" value="TraesJUL5D03G03230070"/>
</dbReference>
<feature type="domain" description="F-box" evidence="1">
    <location>
        <begin position="1"/>
        <end position="45"/>
    </location>
</feature>
<dbReference type="InterPro" id="IPR036047">
    <property type="entry name" value="F-box-like_dom_sf"/>
</dbReference>
<dbReference type="Gramene" id="TraesCS5D02G469500.1">
    <property type="protein sequence ID" value="TraesCS5D02G469500.1.cds1"/>
    <property type="gene ID" value="TraesCS5D02G469500"/>
</dbReference>
<dbReference type="GeneID" id="123125862"/>
<dbReference type="Gramene" id="TraesCAD_scaffold_071764_01G000100.1">
    <property type="protein sequence ID" value="TraesCAD_scaffold_071764_01G000100.1"/>
    <property type="gene ID" value="TraesCAD_scaffold_071764_01G000100"/>
</dbReference>
<dbReference type="SMART" id="SM00256">
    <property type="entry name" value="FBOX"/>
    <property type="match status" value="1"/>
</dbReference>
<protein>
    <recommendedName>
        <fullName evidence="1">F-box domain-containing protein</fullName>
    </recommendedName>
</protein>
<reference evidence="2" key="2">
    <citation type="submission" date="2018-10" db="UniProtKB">
        <authorList>
            <consortium name="EnsemblPlants"/>
        </authorList>
    </citation>
    <scope>IDENTIFICATION</scope>
</reference>
<gene>
    <name evidence="2" type="primary">LOC123125862</name>
</gene>
<dbReference type="CDD" id="cd22157">
    <property type="entry name" value="F-box_AtFBW1-like"/>
    <property type="match status" value="1"/>
</dbReference>
<dbReference type="Gramene" id="TraesJUL5D03G03230070.2">
    <property type="protein sequence ID" value="TraesJUL5D03G03230070.2.CDS1"/>
    <property type="gene ID" value="TraesJUL5D03G03230070"/>
</dbReference>
<dbReference type="SUPFAM" id="SSF81383">
    <property type="entry name" value="F-box domain"/>
    <property type="match status" value="1"/>
</dbReference>
<dbReference type="PROSITE" id="PS50181">
    <property type="entry name" value="FBOX"/>
    <property type="match status" value="1"/>
</dbReference>
<dbReference type="RefSeq" id="XP_044402244.1">
    <property type="nucleotide sequence ID" value="XM_044546309.1"/>
</dbReference>
<dbReference type="OrthoDB" id="10274605at2759"/>
<proteinExistence type="predicted"/>
<dbReference type="Gramene" id="TraesJUL5D03G03230070.3">
    <property type="protein sequence ID" value="TraesJUL5D03G03230070.3.CDS1"/>
    <property type="gene ID" value="TraesJUL5D03G03230070"/>
</dbReference>
<dbReference type="Gramene" id="TraesSYM5D03G03145870.2">
    <property type="protein sequence ID" value="TraesSYM5D03G03145870.2.CDS1"/>
    <property type="gene ID" value="TraesSYM5D03G03145870"/>
</dbReference>
<dbReference type="Gramene" id="TraesPARA_EIv1.0_1868360.2">
    <property type="protein sequence ID" value="TraesPARA_EIv1.0_1868360.2.CDS1"/>
    <property type="gene ID" value="TraesPARA_EIv1.0_1868360"/>
</dbReference>
<evidence type="ECO:0000313" key="3">
    <source>
        <dbReference type="Proteomes" id="UP000019116"/>
    </source>
</evidence>
<keyword evidence="3" id="KW-1185">Reference proteome</keyword>
<dbReference type="Gramene" id="TraesCS5D03G1035300.1">
    <property type="protein sequence ID" value="TraesCS5D03G1035300.1.CDS1"/>
    <property type="gene ID" value="TraesCS5D03G1035300"/>
</dbReference>
<dbReference type="STRING" id="4565.A0A3B6N0M9"/>
<dbReference type="Gramene" id="TraesROB_scaffold_229607_01G000100.1">
    <property type="protein sequence ID" value="TraesROB_scaffold_229607_01G000100.1"/>
    <property type="gene ID" value="TraesROB_scaffold_229607_01G000100"/>
</dbReference>
<dbReference type="EnsemblPlants" id="TraesCS5D02G469500.1">
    <property type="protein sequence ID" value="TraesCS5D02G469500.1.cds1"/>
    <property type="gene ID" value="TraesCS5D02G469500"/>
</dbReference>
<dbReference type="Gramene" id="TraesCLE_scaffold_057910_01G000100.1">
    <property type="protein sequence ID" value="TraesCLE_scaffold_057910_01G000100.1"/>
    <property type="gene ID" value="TraesCLE_scaffold_057910_01G000100"/>
</dbReference>
<reference evidence="2" key="1">
    <citation type="submission" date="2018-08" db="EMBL/GenBank/DDBJ databases">
        <authorList>
            <person name="Rossello M."/>
        </authorList>
    </citation>
    <scope>NUCLEOTIDE SEQUENCE [LARGE SCALE GENOMIC DNA]</scope>
    <source>
        <strain evidence="2">cv. Chinese Spring</strain>
    </source>
</reference>
<dbReference type="Gene3D" id="1.20.1280.50">
    <property type="match status" value="1"/>
</dbReference>
<dbReference type="InterPro" id="IPR001810">
    <property type="entry name" value="F-box_dom"/>
</dbReference>
<dbReference type="InterPro" id="IPR056592">
    <property type="entry name" value="Beta-prop_At3g26010-like"/>
</dbReference>